<name>A0A1C6SSE1_9ACTN</name>
<dbReference type="RefSeq" id="WP_091086217.1">
    <property type="nucleotide sequence ID" value="NZ_FMHT01000003.1"/>
</dbReference>
<evidence type="ECO:0000313" key="1">
    <source>
        <dbReference type="EMBL" id="SCL32173.1"/>
    </source>
</evidence>
<accession>A0A1C6SSE1</accession>
<keyword evidence="2" id="KW-1185">Reference proteome</keyword>
<organism evidence="1 2">
    <name type="scientific">Micromonospora nigra</name>
    <dbReference type="NCBI Taxonomy" id="145857"/>
    <lineage>
        <taxon>Bacteria</taxon>
        <taxon>Bacillati</taxon>
        <taxon>Actinomycetota</taxon>
        <taxon>Actinomycetes</taxon>
        <taxon>Micromonosporales</taxon>
        <taxon>Micromonosporaceae</taxon>
        <taxon>Micromonospora</taxon>
    </lineage>
</organism>
<sequence length="150" mass="15680">MSGYVVVDVDGTLTHHPATPTSDLIREAVGNWWAMVHLPSGLMGWVDDDGHIKALDYNVVGSVLLMALGAGHMPYAGPVVITGWHPAVEIVELDADREHVVKAVHARVCAALACSAGGDEFADAVRETAALVRSAPRPTITVAVPGGEPS</sequence>
<evidence type="ECO:0008006" key="3">
    <source>
        <dbReference type="Google" id="ProtNLM"/>
    </source>
</evidence>
<gene>
    <name evidence="1" type="ORF">GA0070616_4400</name>
</gene>
<evidence type="ECO:0000313" key="2">
    <source>
        <dbReference type="Proteomes" id="UP000199699"/>
    </source>
</evidence>
<dbReference type="OrthoDB" id="4191837at2"/>
<proteinExistence type="predicted"/>
<dbReference type="EMBL" id="FMHT01000003">
    <property type="protein sequence ID" value="SCL32173.1"/>
    <property type="molecule type" value="Genomic_DNA"/>
</dbReference>
<dbReference type="Proteomes" id="UP000199699">
    <property type="component" value="Unassembled WGS sequence"/>
</dbReference>
<dbReference type="STRING" id="145857.GA0070616_4400"/>
<dbReference type="AlphaFoldDB" id="A0A1C6SSE1"/>
<protein>
    <recommendedName>
        <fullName evidence="3">DUF3846 domain-containing protein</fullName>
    </recommendedName>
</protein>
<reference evidence="1 2" key="1">
    <citation type="submission" date="2016-06" db="EMBL/GenBank/DDBJ databases">
        <authorList>
            <person name="Kjaerup R.B."/>
            <person name="Dalgaard T.S."/>
            <person name="Juul-Madsen H.R."/>
        </authorList>
    </citation>
    <scope>NUCLEOTIDE SEQUENCE [LARGE SCALE GENOMIC DNA]</scope>
    <source>
        <strain evidence="1 2">DSM 43818</strain>
    </source>
</reference>